<dbReference type="Gene3D" id="3.70.10.10">
    <property type="match status" value="1"/>
</dbReference>
<dbReference type="Proteomes" id="UP000095464">
    <property type="component" value="Unassembled WGS sequence"/>
</dbReference>
<reference evidence="2" key="1">
    <citation type="submission" date="2015-11" db="EMBL/GenBank/DDBJ databases">
        <title>Genomic diversity of Staphylococcus saprophyticus strains from urinary tract infections, animal surfaces, and fermented foods.</title>
        <authorList>
            <person name="Wolfe B.E."/>
        </authorList>
    </citation>
    <scope>NUCLEOTIDE SEQUENCE [LARGE SCALE GENOMIC DNA]</scope>
    <source>
        <strain evidence="2">738_7</strain>
    </source>
</reference>
<proteinExistence type="predicted"/>
<evidence type="ECO:0000313" key="1">
    <source>
        <dbReference type="EMBL" id="OEK58972.1"/>
    </source>
</evidence>
<organism evidence="1 2">
    <name type="scientific">Staphylococcus equorum</name>
    <dbReference type="NCBI Taxonomy" id="246432"/>
    <lineage>
        <taxon>Bacteria</taxon>
        <taxon>Bacillati</taxon>
        <taxon>Bacillota</taxon>
        <taxon>Bacilli</taxon>
        <taxon>Bacillales</taxon>
        <taxon>Staphylococcaceae</taxon>
        <taxon>Staphylococcus</taxon>
    </lineage>
</organism>
<name>A0AAP7IFI6_9STAP</name>
<accession>A0AAP7IFI6</accession>
<evidence type="ECO:0000313" key="2">
    <source>
        <dbReference type="Proteomes" id="UP000095464"/>
    </source>
</evidence>
<gene>
    <name evidence="1" type="ORF">ASS94_01200</name>
</gene>
<dbReference type="EMBL" id="LNPX01000004">
    <property type="protein sequence ID" value="OEK58972.1"/>
    <property type="molecule type" value="Genomic_DNA"/>
</dbReference>
<dbReference type="RefSeq" id="WP_069854373.1">
    <property type="nucleotide sequence ID" value="NZ_LNPX01000004.1"/>
</dbReference>
<sequence>MEYEKVLKHCKRALVPQFPQSYIKSVSKGVYHSGNIIRASDGCRLMEVEIEGADFEENIWDIKRNEVVEGKYPEFKNTFLENDSDITFEISEERIKGLKQVLTCIKRLGYKNVVIFNSEGFWYIEPQYTEQNNDKLDNSVTINYRFSVDSEKHKEAIIKHFNVTYLLNAIDFLNEVKEIGTRVRMANKSMTPIQFSNNEFSDFKYKYLVLPTRPF</sequence>
<dbReference type="AlphaFoldDB" id="A0AAP7IFI6"/>
<protein>
    <submittedName>
        <fullName evidence="1">Uncharacterized protein</fullName>
    </submittedName>
</protein>
<comment type="caution">
    <text evidence="1">The sequence shown here is derived from an EMBL/GenBank/DDBJ whole genome shotgun (WGS) entry which is preliminary data.</text>
</comment>